<evidence type="ECO:0000313" key="2">
    <source>
        <dbReference type="EMBL" id="MFC6170263.1"/>
    </source>
</evidence>
<sequence>MSKKHDKKQKKHTNENSAEPAAVQMVNGKDIYGEIVRDFPQMLDYLSHLQLSPTNTCIALHPLANCLQVRLSYSSDLQTDFAIHPQKRVVGAEWRAVAASLIIRDRHVTGQEQAWLIGQGLATYILHIADYVPDFAENTAAMNKWTVEKLATALLLPEDLVQETTALAMDITKKQLTMIAPHNKDMVVNYAQLNVITHTAAQLANVPEWLMKQRIDAVFSGRTV</sequence>
<feature type="compositionally biased region" description="Basic residues" evidence="1">
    <location>
        <begin position="1"/>
        <end position="11"/>
    </location>
</feature>
<evidence type="ECO:0000256" key="1">
    <source>
        <dbReference type="SAM" id="MobiDB-lite"/>
    </source>
</evidence>
<feature type="region of interest" description="Disordered" evidence="1">
    <location>
        <begin position="1"/>
        <end position="22"/>
    </location>
</feature>
<evidence type="ECO:0000313" key="3">
    <source>
        <dbReference type="Proteomes" id="UP001596289"/>
    </source>
</evidence>
<name>A0ABW1RES5_9LACO</name>
<keyword evidence="3" id="KW-1185">Reference proteome</keyword>
<proteinExistence type="predicted"/>
<dbReference type="EMBL" id="JBHSSL010000036">
    <property type="protein sequence ID" value="MFC6170263.1"/>
    <property type="molecule type" value="Genomic_DNA"/>
</dbReference>
<dbReference type="Proteomes" id="UP001596289">
    <property type="component" value="Unassembled WGS sequence"/>
</dbReference>
<protein>
    <submittedName>
        <fullName evidence="2">Uncharacterized protein</fullName>
    </submittedName>
</protein>
<reference evidence="3" key="1">
    <citation type="journal article" date="2019" name="Int. J. Syst. Evol. Microbiol.">
        <title>The Global Catalogue of Microorganisms (GCM) 10K type strain sequencing project: providing services to taxonomists for standard genome sequencing and annotation.</title>
        <authorList>
            <consortium name="The Broad Institute Genomics Platform"/>
            <consortium name="The Broad Institute Genome Sequencing Center for Infectious Disease"/>
            <person name="Wu L."/>
            <person name="Ma J."/>
        </authorList>
    </citation>
    <scope>NUCLEOTIDE SEQUENCE [LARGE SCALE GENOMIC DNA]</scope>
    <source>
        <strain evidence="3">CCM 8904</strain>
    </source>
</reference>
<comment type="caution">
    <text evidence="2">The sequence shown here is derived from an EMBL/GenBank/DDBJ whole genome shotgun (WGS) entry which is preliminary data.</text>
</comment>
<organism evidence="2 3">
    <name type="scientific">Loigolactobacillus jiayinensis</name>
    <dbReference type="NCBI Taxonomy" id="2486016"/>
    <lineage>
        <taxon>Bacteria</taxon>
        <taxon>Bacillati</taxon>
        <taxon>Bacillota</taxon>
        <taxon>Bacilli</taxon>
        <taxon>Lactobacillales</taxon>
        <taxon>Lactobacillaceae</taxon>
        <taxon>Loigolactobacillus</taxon>
    </lineage>
</organism>
<accession>A0ABW1RES5</accession>
<dbReference type="RefSeq" id="WP_125552832.1">
    <property type="nucleotide sequence ID" value="NZ_JBHSSL010000036.1"/>
</dbReference>
<gene>
    <name evidence="2" type="ORF">ACFQGP_06680</name>
</gene>